<gene>
    <name evidence="1" type="ORF">ACAOBT_LOCUS19617</name>
</gene>
<protein>
    <submittedName>
        <fullName evidence="1">Uncharacterized protein</fullName>
    </submittedName>
</protein>
<organism evidence="1 2">
    <name type="scientific">Acanthoscelides obtectus</name>
    <name type="common">Bean weevil</name>
    <name type="synonym">Bruchus obtectus</name>
    <dbReference type="NCBI Taxonomy" id="200917"/>
    <lineage>
        <taxon>Eukaryota</taxon>
        <taxon>Metazoa</taxon>
        <taxon>Ecdysozoa</taxon>
        <taxon>Arthropoda</taxon>
        <taxon>Hexapoda</taxon>
        <taxon>Insecta</taxon>
        <taxon>Pterygota</taxon>
        <taxon>Neoptera</taxon>
        <taxon>Endopterygota</taxon>
        <taxon>Coleoptera</taxon>
        <taxon>Polyphaga</taxon>
        <taxon>Cucujiformia</taxon>
        <taxon>Chrysomeloidea</taxon>
        <taxon>Chrysomelidae</taxon>
        <taxon>Bruchinae</taxon>
        <taxon>Bruchini</taxon>
        <taxon>Acanthoscelides</taxon>
    </lineage>
</organism>
<reference evidence="1" key="1">
    <citation type="submission" date="2022-03" db="EMBL/GenBank/DDBJ databases">
        <authorList>
            <person name="Sayadi A."/>
        </authorList>
    </citation>
    <scope>NUCLEOTIDE SEQUENCE</scope>
</reference>
<sequence>MHLASHINSFSMVLQLSLLRKSTGKIIKGNKAVPERLTLLIPENKKMTEAREQKRKGYILYSCLGIKA</sequence>
<dbReference type="EMBL" id="CAKOFQ010007085">
    <property type="protein sequence ID" value="CAH1990370.1"/>
    <property type="molecule type" value="Genomic_DNA"/>
</dbReference>
<comment type="caution">
    <text evidence="1">The sequence shown here is derived from an EMBL/GenBank/DDBJ whole genome shotgun (WGS) entry which is preliminary data.</text>
</comment>
<dbReference type="Proteomes" id="UP001152888">
    <property type="component" value="Unassembled WGS sequence"/>
</dbReference>
<evidence type="ECO:0000313" key="2">
    <source>
        <dbReference type="Proteomes" id="UP001152888"/>
    </source>
</evidence>
<evidence type="ECO:0000313" key="1">
    <source>
        <dbReference type="EMBL" id="CAH1990370.1"/>
    </source>
</evidence>
<dbReference type="AlphaFoldDB" id="A0A9P0PLH6"/>
<keyword evidence="2" id="KW-1185">Reference proteome</keyword>
<name>A0A9P0PLH6_ACAOB</name>
<proteinExistence type="predicted"/>
<accession>A0A9P0PLH6</accession>